<evidence type="ECO:0000313" key="1">
    <source>
        <dbReference type="EMBL" id="CAI9728332.1"/>
    </source>
</evidence>
<dbReference type="EMBL" id="OX597822">
    <property type="protein sequence ID" value="CAI9728332.1"/>
    <property type="molecule type" value="Genomic_DNA"/>
</dbReference>
<protein>
    <submittedName>
        <fullName evidence="1">Uncharacterized protein</fullName>
    </submittedName>
</protein>
<sequence length="98" mass="10982">MSKTGNQQYRNFSSNNNAPIYNPQAADALPGCICNRSPKRVLCPVCGYNIQGRVRQTCAWHPNVVHLMDLGACPNCKANCLREIEPHRKNRNTASQQQ</sequence>
<dbReference type="Proteomes" id="UP001162480">
    <property type="component" value="Chromosome 9"/>
</dbReference>
<accession>A0AA36F8F7</accession>
<proteinExistence type="predicted"/>
<organism evidence="1 2">
    <name type="scientific">Octopus vulgaris</name>
    <name type="common">Common octopus</name>
    <dbReference type="NCBI Taxonomy" id="6645"/>
    <lineage>
        <taxon>Eukaryota</taxon>
        <taxon>Metazoa</taxon>
        <taxon>Spiralia</taxon>
        <taxon>Lophotrochozoa</taxon>
        <taxon>Mollusca</taxon>
        <taxon>Cephalopoda</taxon>
        <taxon>Coleoidea</taxon>
        <taxon>Octopodiformes</taxon>
        <taxon>Octopoda</taxon>
        <taxon>Incirrata</taxon>
        <taxon>Octopodidae</taxon>
        <taxon>Octopus</taxon>
    </lineage>
</organism>
<reference evidence="1" key="1">
    <citation type="submission" date="2023-08" db="EMBL/GenBank/DDBJ databases">
        <authorList>
            <person name="Alioto T."/>
            <person name="Alioto T."/>
            <person name="Gomez Garrido J."/>
        </authorList>
    </citation>
    <scope>NUCLEOTIDE SEQUENCE</scope>
</reference>
<dbReference type="AlphaFoldDB" id="A0AA36F8F7"/>
<gene>
    <name evidence="1" type="ORF">OCTVUL_1B003249</name>
</gene>
<name>A0AA36F8F7_OCTVU</name>
<evidence type="ECO:0000313" key="2">
    <source>
        <dbReference type="Proteomes" id="UP001162480"/>
    </source>
</evidence>
<keyword evidence="2" id="KW-1185">Reference proteome</keyword>